<dbReference type="Gene3D" id="3.40.50.1110">
    <property type="entry name" value="SGNH hydrolase"/>
    <property type="match status" value="1"/>
</dbReference>
<dbReference type="AlphaFoldDB" id="A0A6G1K801"/>
<dbReference type="Proteomes" id="UP000799428">
    <property type="component" value="Unassembled WGS sequence"/>
</dbReference>
<reference evidence="1" key="1">
    <citation type="journal article" date="2020" name="Stud. Mycol.">
        <title>101 Dothideomycetes genomes: a test case for predicting lifestyles and emergence of pathogens.</title>
        <authorList>
            <person name="Haridas S."/>
            <person name="Albert R."/>
            <person name="Binder M."/>
            <person name="Bloem J."/>
            <person name="Labutti K."/>
            <person name="Salamov A."/>
            <person name="Andreopoulos B."/>
            <person name="Baker S."/>
            <person name="Barry K."/>
            <person name="Bills G."/>
            <person name="Bluhm B."/>
            <person name="Cannon C."/>
            <person name="Castanera R."/>
            <person name="Culley D."/>
            <person name="Daum C."/>
            <person name="Ezra D."/>
            <person name="Gonzalez J."/>
            <person name="Henrissat B."/>
            <person name="Kuo A."/>
            <person name="Liang C."/>
            <person name="Lipzen A."/>
            <person name="Lutzoni F."/>
            <person name="Magnuson J."/>
            <person name="Mondo S."/>
            <person name="Nolan M."/>
            <person name="Ohm R."/>
            <person name="Pangilinan J."/>
            <person name="Park H.-J."/>
            <person name="Ramirez L."/>
            <person name="Alfaro M."/>
            <person name="Sun H."/>
            <person name="Tritt A."/>
            <person name="Yoshinaga Y."/>
            <person name="Zwiers L.-H."/>
            <person name="Turgeon B."/>
            <person name="Goodwin S."/>
            <person name="Spatafora J."/>
            <person name="Crous P."/>
            <person name="Grigoriev I."/>
        </authorList>
    </citation>
    <scope>NUCLEOTIDE SEQUENCE</scope>
    <source>
        <strain evidence="1">CBS 279.74</strain>
    </source>
</reference>
<name>A0A6G1K801_9PLEO</name>
<proteinExistence type="predicted"/>
<dbReference type="SUPFAM" id="SSF52266">
    <property type="entry name" value="SGNH hydrolase"/>
    <property type="match status" value="1"/>
</dbReference>
<evidence type="ECO:0000313" key="2">
    <source>
        <dbReference type="Proteomes" id="UP000799428"/>
    </source>
</evidence>
<protein>
    <recommendedName>
        <fullName evidence="3">SGNH hydrolase</fullName>
    </recommendedName>
</protein>
<dbReference type="OrthoDB" id="2150942at2759"/>
<keyword evidence="2" id="KW-1185">Reference proteome</keyword>
<accession>A0A6G1K801</accession>
<evidence type="ECO:0008006" key="3">
    <source>
        <dbReference type="Google" id="ProtNLM"/>
    </source>
</evidence>
<organism evidence="1 2">
    <name type="scientific">Pleomassaria siparia CBS 279.74</name>
    <dbReference type="NCBI Taxonomy" id="1314801"/>
    <lineage>
        <taxon>Eukaryota</taxon>
        <taxon>Fungi</taxon>
        <taxon>Dikarya</taxon>
        <taxon>Ascomycota</taxon>
        <taxon>Pezizomycotina</taxon>
        <taxon>Dothideomycetes</taxon>
        <taxon>Pleosporomycetidae</taxon>
        <taxon>Pleosporales</taxon>
        <taxon>Pleomassariaceae</taxon>
        <taxon>Pleomassaria</taxon>
    </lineage>
</organism>
<evidence type="ECO:0000313" key="1">
    <source>
        <dbReference type="EMBL" id="KAF2709016.1"/>
    </source>
</evidence>
<dbReference type="EMBL" id="MU005771">
    <property type="protein sequence ID" value="KAF2709016.1"/>
    <property type="molecule type" value="Genomic_DNA"/>
</dbReference>
<sequence>MSINTQTRSKKINLYQFYQEWRGHPIADLTKFLDVTLALRPEKPILYLAGDSSLDNKYWVPSSGPGGEELTVDVPEIYHKTLDRPRPKPDVAFWLNHILGDRATCINTAVEESMLRERDEKLLSHDEFIRDNIRKNDVLIVSIGANDVAMRPSPATIARMLQMAWFTQFSSIEVGSAWALPYFKDLFGAKIQNYVSRLTSKTKPRAVIVSMIYFPLEWTPNQQSWANAQLKALRYDSYPQKLQVAIRQMYAIATKEIRIEGTEVLPCALYEVLDGKTKLDYTDRVEPSAKGGSKMAARFVEVLQGIV</sequence>
<dbReference type="InterPro" id="IPR036514">
    <property type="entry name" value="SGNH_hydro_sf"/>
</dbReference>
<gene>
    <name evidence="1" type="ORF">K504DRAFT_477395</name>
</gene>